<sequence length="274" mass="31771">MVGKNDKHLPCIWFIDAASRERHHDYWNTTFCCEMGFVLHQLEEKEPAFYARLGVGIPLNGTTIKEVLEVSEVPNHAYEDQRSEMDLEWLRDTLVEPTCWDHVYWATAEGITSMDWSPDAKKWLHWVTRRIRLSSNHHLRGENVLSRQQKDFFLPRLIIALCSTFRSERRRIGKANNSKAAANSNDDDPLSSVGVEDYLEVVRKMMGSAYADSPPVPPSTALEVEMLHRQLCQERRKDVDRDRLMIQMWKTIKAIFTCVAPGKEIPKLDPKDFT</sequence>
<organism evidence="1 2">
    <name type="scientific">Solanum bulbocastanum</name>
    <name type="common">Wild potato</name>
    <dbReference type="NCBI Taxonomy" id="147425"/>
    <lineage>
        <taxon>Eukaryota</taxon>
        <taxon>Viridiplantae</taxon>
        <taxon>Streptophyta</taxon>
        <taxon>Embryophyta</taxon>
        <taxon>Tracheophyta</taxon>
        <taxon>Spermatophyta</taxon>
        <taxon>Magnoliopsida</taxon>
        <taxon>eudicotyledons</taxon>
        <taxon>Gunneridae</taxon>
        <taxon>Pentapetalae</taxon>
        <taxon>asterids</taxon>
        <taxon>lamiids</taxon>
        <taxon>Solanales</taxon>
        <taxon>Solanaceae</taxon>
        <taxon>Solanoideae</taxon>
        <taxon>Solaneae</taxon>
        <taxon>Solanum</taxon>
    </lineage>
</organism>
<gene>
    <name evidence="1" type="ORF">RDI58_028925</name>
</gene>
<evidence type="ECO:0000313" key="1">
    <source>
        <dbReference type="EMBL" id="KAK6773687.1"/>
    </source>
</evidence>
<proteinExistence type="predicted"/>
<keyword evidence="2" id="KW-1185">Reference proteome</keyword>
<name>A0AAN8SVV9_SOLBU</name>
<protein>
    <submittedName>
        <fullName evidence="1">Uncharacterized protein</fullName>
    </submittedName>
</protein>
<evidence type="ECO:0000313" key="2">
    <source>
        <dbReference type="Proteomes" id="UP001371456"/>
    </source>
</evidence>
<dbReference type="AlphaFoldDB" id="A0AAN8SVV9"/>
<comment type="caution">
    <text evidence="1">The sequence shown here is derived from an EMBL/GenBank/DDBJ whole genome shotgun (WGS) entry which is preliminary data.</text>
</comment>
<dbReference type="EMBL" id="JBANQN010000012">
    <property type="protein sequence ID" value="KAK6773687.1"/>
    <property type="molecule type" value="Genomic_DNA"/>
</dbReference>
<accession>A0AAN8SVV9</accession>
<dbReference type="Proteomes" id="UP001371456">
    <property type="component" value="Unassembled WGS sequence"/>
</dbReference>
<reference evidence="1 2" key="1">
    <citation type="submission" date="2024-02" db="EMBL/GenBank/DDBJ databases">
        <title>de novo genome assembly of Solanum bulbocastanum strain 11H21.</title>
        <authorList>
            <person name="Hosaka A.J."/>
        </authorList>
    </citation>
    <scope>NUCLEOTIDE SEQUENCE [LARGE SCALE GENOMIC DNA]</scope>
    <source>
        <tissue evidence="1">Young leaves</tissue>
    </source>
</reference>